<gene>
    <name evidence="2" type="ORF">DSM107010_40820</name>
</gene>
<organism evidence="2 3">
    <name type="scientific">Chroococcidiopsis cubana SAG 39.79</name>
    <dbReference type="NCBI Taxonomy" id="388085"/>
    <lineage>
        <taxon>Bacteria</taxon>
        <taxon>Bacillati</taxon>
        <taxon>Cyanobacteriota</taxon>
        <taxon>Cyanophyceae</taxon>
        <taxon>Chroococcidiopsidales</taxon>
        <taxon>Chroococcidiopsidaceae</taxon>
        <taxon>Chroococcidiopsis</taxon>
    </lineage>
</organism>
<feature type="transmembrane region" description="Helical" evidence="1">
    <location>
        <begin position="18"/>
        <end position="36"/>
    </location>
</feature>
<keyword evidence="1" id="KW-1133">Transmembrane helix</keyword>
<evidence type="ECO:0000313" key="2">
    <source>
        <dbReference type="EMBL" id="RUT10629.1"/>
    </source>
</evidence>
<evidence type="ECO:0000256" key="1">
    <source>
        <dbReference type="SAM" id="Phobius"/>
    </source>
</evidence>
<sequence>MFRILFAVAEPSTSNFNLVWLSALFALILALVHLFSSKLRFLERTPRSIWLSVSGGVSVAYVFVHILPELSQAQETVKGTVGKALLFLEHHVYLLALLGLAVFYGLERVTKVSRQRNRKAGRGDVASSGVFWVHIASFALYNALIGYLLLHREEPRVQSLWFFFMAMALHFIVNDNGLREHHQRTYEKTGRWILAAAIICGWAIGLGTQLSEAAIALLFAFLAGGIVLNVLKEELPEERQSRFWAFALGASIYSALLVAL</sequence>
<feature type="transmembrane region" description="Helical" evidence="1">
    <location>
        <begin position="160"/>
        <end position="178"/>
    </location>
</feature>
<feature type="transmembrane region" description="Helical" evidence="1">
    <location>
        <begin position="48"/>
        <end position="67"/>
    </location>
</feature>
<keyword evidence="1" id="KW-0472">Membrane</keyword>
<proteinExistence type="predicted"/>
<reference evidence="2 3" key="1">
    <citation type="journal article" date="2019" name="Genome Biol. Evol.">
        <title>Day and night: Metabolic profiles and evolutionary relationships of six axenic non-marine cyanobacteria.</title>
        <authorList>
            <person name="Will S.E."/>
            <person name="Henke P."/>
            <person name="Boedeker C."/>
            <person name="Huang S."/>
            <person name="Brinkmann H."/>
            <person name="Rohde M."/>
            <person name="Jarek M."/>
            <person name="Friedl T."/>
            <person name="Seufert S."/>
            <person name="Schumacher M."/>
            <person name="Overmann J."/>
            <person name="Neumann-Schaal M."/>
            <person name="Petersen J."/>
        </authorList>
    </citation>
    <scope>NUCLEOTIDE SEQUENCE [LARGE SCALE GENOMIC DNA]</scope>
    <source>
        <strain evidence="2 3">SAG 39.79</strain>
    </source>
</reference>
<dbReference type="RefSeq" id="WP_106167081.1">
    <property type="nucleotide sequence ID" value="NZ_RSCK01000039.1"/>
</dbReference>
<keyword evidence="1" id="KW-0812">Transmembrane</keyword>
<feature type="transmembrane region" description="Helical" evidence="1">
    <location>
        <begin position="190"/>
        <end position="207"/>
    </location>
</feature>
<name>A0AB37UHK5_9CYAN</name>
<feature type="transmembrane region" description="Helical" evidence="1">
    <location>
        <begin position="243"/>
        <end position="259"/>
    </location>
</feature>
<dbReference type="Proteomes" id="UP000282574">
    <property type="component" value="Unassembled WGS sequence"/>
</dbReference>
<feature type="transmembrane region" description="Helical" evidence="1">
    <location>
        <begin position="87"/>
        <end position="106"/>
    </location>
</feature>
<accession>A0AB37UHK5</accession>
<comment type="caution">
    <text evidence="2">The sequence shown here is derived from an EMBL/GenBank/DDBJ whole genome shotgun (WGS) entry which is preliminary data.</text>
</comment>
<keyword evidence="3" id="KW-1185">Reference proteome</keyword>
<protein>
    <recommendedName>
        <fullName evidence="4">ZIP Zinc transporter</fullName>
    </recommendedName>
</protein>
<evidence type="ECO:0008006" key="4">
    <source>
        <dbReference type="Google" id="ProtNLM"/>
    </source>
</evidence>
<dbReference type="EMBL" id="RSCK01000039">
    <property type="protein sequence ID" value="RUT10629.1"/>
    <property type="molecule type" value="Genomic_DNA"/>
</dbReference>
<feature type="transmembrane region" description="Helical" evidence="1">
    <location>
        <begin position="213"/>
        <end position="231"/>
    </location>
</feature>
<evidence type="ECO:0000313" key="3">
    <source>
        <dbReference type="Proteomes" id="UP000282574"/>
    </source>
</evidence>
<dbReference type="AlphaFoldDB" id="A0AB37UHK5"/>
<feature type="transmembrane region" description="Helical" evidence="1">
    <location>
        <begin position="126"/>
        <end position="148"/>
    </location>
</feature>